<name>A0ABW1LA04_9BACL</name>
<comment type="caution">
    <text evidence="1">The sequence shown here is derived from an EMBL/GenBank/DDBJ whole genome shotgun (WGS) entry which is preliminary data.</text>
</comment>
<evidence type="ECO:0000313" key="2">
    <source>
        <dbReference type="Proteomes" id="UP001596170"/>
    </source>
</evidence>
<accession>A0ABW1LA04</accession>
<reference evidence="2" key="1">
    <citation type="journal article" date="2019" name="Int. J. Syst. Evol. Microbiol.">
        <title>The Global Catalogue of Microorganisms (GCM) 10K type strain sequencing project: providing services to taxonomists for standard genome sequencing and annotation.</title>
        <authorList>
            <consortium name="The Broad Institute Genomics Platform"/>
            <consortium name="The Broad Institute Genome Sequencing Center for Infectious Disease"/>
            <person name="Wu L."/>
            <person name="Ma J."/>
        </authorList>
    </citation>
    <scope>NUCLEOTIDE SEQUENCE [LARGE SCALE GENOMIC DNA]</scope>
    <source>
        <strain evidence="2">CCUG 54527</strain>
    </source>
</reference>
<proteinExistence type="predicted"/>
<dbReference type="Proteomes" id="UP001596170">
    <property type="component" value="Unassembled WGS sequence"/>
</dbReference>
<sequence length="164" mass="19098">MNTQKNALYTAMDFWSNGSFRDDHFDGENGLYRLSARIPLDPKSTVPRVLEYSHYLIGKLYELSVKPTRMFIHDNMFEVEWRAIGYQVVSSKAQYMELILHFAHFLERNQFDNIDLQLGFLSDCPVGSIHEIPMNDINFSPQFNIECFGSKGTIEVICIKKDFK</sequence>
<gene>
    <name evidence="1" type="ORF">ACFPYN_13965</name>
</gene>
<dbReference type="RefSeq" id="WP_377735031.1">
    <property type="nucleotide sequence ID" value="NZ_JBHSRI010000025.1"/>
</dbReference>
<evidence type="ECO:0000313" key="1">
    <source>
        <dbReference type="EMBL" id="MFC6040528.1"/>
    </source>
</evidence>
<organism evidence="1 2">
    <name type="scientific">Paenisporosarcina macmurdoensis</name>
    <dbReference type="NCBI Taxonomy" id="212659"/>
    <lineage>
        <taxon>Bacteria</taxon>
        <taxon>Bacillati</taxon>
        <taxon>Bacillota</taxon>
        <taxon>Bacilli</taxon>
        <taxon>Bacillales</taxon>
        <taxon>Caryophanaceae</taxon>
        <taxon>Paenisporosarcina</taxon>
    </lineage>
</organism>
<dbReference type="EMBL" id="JBHSRI010000025">
    <property type="protein sequence ID" value="MFC6040528.1"/>
    <property type="molecule type" value="Genomic_DNA"/>
</dbReference>
<protein>
    <submittedName>
        <fullName evidence="1">Uncharacterized protein</fullName>
    </submittedName>
</protein>
<keyword evidence="2" id="KW-1185">Reference proteome</keyword>